<protein>
    <submittedName>
        <fullName evidence="6">Tetratricopeptide repeat protein</fullName>
    </submittedName>
</protein>
<keyword evidence="5" id="KW-0812">Transmembrane</keyword>
<evidence type="ECO:0000256" key="2">
    <source>
        <dbReference type="ARBA" id="ARBA00022803"/>
    </source>
</evidence>
<organism evidence="6 7">
    <name type="scientific">Mucilaginibacter frigoritolerans</name>
    <dbReference type="NCBI Taxonomy" id="652788"/>
    <lineage>
        <taxon>Bacteria</taxon>
        <taxon>Pseudomonadati</taxon>
        <taxon>Bacteroidota</taxon>
        <taxon>Sphingobacteriia</taxon>
        <taxon>Sphingobacteriales</taxon>
        <taxon>Sphingobacteriaceae</taxon>
        <taxon>Mucilaginibacter</taxon>
    </lineage>
</organism>
<dbReference type="AlphaFoldDB" id="A0A562U1Z9"/>
<keyword evidence="4" id="KW-0175">Coiled coil</keyword>
<evidence type="ECO:0000256" key="1">
    <source>
        <dbReference type="ARBA" id="ARBA00022737"/>
    </source>
</evidence>
<evidence type="ECO:0000313" key="7">
    <source>
        <dbReference type="Proteomes" id="UP000317010"/>
    </source>
</evidence>
<dbReference type="PROSITE" id="PS50005">
    <property type="entry name" value="TPR"/>
    <property type="match status" value="3"/>
</dbReference>
<feature type="repeat" description="TPR" evidence="3">
    <location>
        <begin position="234"/>
        <end position="267"/>
    </location>
</feature>
<accession>A0A562U1Z9</accession>
<dbReference type="Proteomes" id="UP000317010">
    <property type="component" value="Unassembled WGS sequence"/>
</dbReference>
<keyword evidence="1" id="KW-0677">Repeat</keyword>
<dbReference type="OrthoDB" id="9814220at2"/>
<dbReference type="PANTHER" id="PTHR44858:SF1">
    <property type="entry name" value="UDP-N-ACETYLGLUCOSAMINE--PEPTIDE N-ACETYLGLUCOSAMINYLTRANSFERASE SPINDLY-RELATED"/>
    <property type="match status" value="1"/>
</dbReference>
<feature type="repeat" description="TPR" evidence="3">
    <location>
        <begin position="446"/>
        <end position="479"/>
    </location>
</feature>
<dbReference type="Pfam" id="PF13432">
    <property type="entry name" value="TPR_16"/>
    <property type="match status" value="1"/>
</dbReference>
<dbReference type="InterPro" id="IPR019734">
    <property type="entry name" value="TPR_rpt"/>
</dbReference>
<evidence type="ECO:0000256" key="3">
    <source>
        <dbReference type="PROSITE-ProRule" id="PRU00339"/>
    </source>
</evidence>
<dbReference type="Pfam" id="PF14559">
    <property type="entry name" value="TPR_19"/>
    <property type="match status" value="2"/>
</dbReference>
<dbReference type="Gene3D" id="1.25.40.10">
    <property type="entry name" value="Tetratricopeptide repeat domain"/>
    <property type="match status" value="3"/>
</dbReference>
<dbReference type="Pfam" id="PF13181">
    <property type="entry name" value="TPR_8"/>
    <property type="match status" value="3"/>
</dbReference>
<keyword evidence="7" id="KW-1185">Reference proteome</keyword>
<feature type="transmembrane region" description="Helical" evidence="5">
    <location>
        <begin position="20"/>
        <end position="39"/>
    </location>
</feature>
<dbReference type="RefSeq" id="WP_144912569.1">
    <property type="nucleotide sequence ID" value="NZ_VLLI01000006.1"/>
</dbReference>
<comment type="caution">
    <text evidence="6">The sequence shown here is derived from an EMBL/GenBank/DDBJ whole genome shotgun (WGS) entry which is preliminary data.</text>
</comment>
<sequence length="597" mass="67880">MAIQKSGRNTQLLSIKAGKAFTASVIIAFSFLISEQVIAQNDKKANSAIIVVGKPMSNMDSAMVKQVYFSALREKTVENFSLATELFNKVIQMDPANDAAMYELANLKKQKNNYEEAQQLLEKAITVNQDNEWYWLSLADCYEKSNDVSKLENVFNELIRINPDKPDYYYDKANVYFLQKRYDEALKVYDQLELIIGPDDDLLANRQKIYLKQGKVDLAAQQLDKMIDANPSQIKYYLFLSELYNANGFADKALKVLQTAEKISPDNGLVHLALADIYRDKKDYEASYDQLSFAFAIPDIDINQKIKIVLGYLPKFPDPDAKASALELSRILTVAHSNDARAYAIYGDMLLQNDKVTEAKAMYQKSISLNSQVYEVQEQLVRIELGSNDLDGAIKDGEYSLSLFPNQAWMNYLVGIAWLQKKDSHKALSYIKNATSLEFQDKDLLSQSYSSLGDCYHDLKDNKNSDDAYDKALSYNPDNVFTLNNYAYYLSVRGEHLDKAAAMSKHSNDLQPSNASFEDTYAWILFKQKDYATAKQWMEKALTDDKAISAVKLEHYGDILFYLGNIDDAVENWKKAKANGGKSPFLEQKINEKKYVE</sequence>
<keyword evidence="2 3" id="KW-0802">TPR repeat</keyword>
<dbReference type="SUPFAM" id="SSF81901">
    <property type="entry name" value="HCP-like"/>
    <property type="match status" value="1"/>
</dbReference>
<name>A0A562U1Z9_9SPHI</name>
<evidence type="ECO:0000256" key="4">
    <source>
        <dbReference type="SAM" id="Coils"/>
    </source>
</evidence>
<dbReference type="InterPro" id="IPR011990">
    <property type="entry name" value="TPR-like_helical_dom_sf"/>
</dbReference>
<keyword evidence="5" id="KW-1133">Transmembrane helix</keyword>
<dbReference type="InterPro" id="IPR050498">
    <property type="entry name" value="Ycf3"/>
</dbReference>
<evidence type="ECO:0000313" key="6">
    <source>
        <dbReference type="EMBL" id="TWI99855.1"/>
    </source>
</evidence>
<dbReference type="PANTHER" id="PTHR44858">
    <property type="entry name" value="TETRATRICOPEPTIDE REPEAT PROTEIN 6"/>
    <property type="match status" value="1"/>
</dbReference>
<keyword evidence="5" id="KW-0472">Membrane</keyword>
<dbReference type="SMART" id="SM00028">
    <property type="entry name" value="TPR"/>
    <property type="match status" value="11"/>
</dbReference>
<feature type="coiled-coil region" evidence="4">
    <location>
        <begin position="97"/>
        <end position="127"/>
    </location>
</feature>
<reference evidence="6 7" key="1">
    <citation type="submission" date="2019-07" db="EMBL/GenBank/DDBJ databases">
        <title>Genomic Encyclopedia of Archaeal and Bacterial Type Strains, Phase II (KMG-II): from individual species to whole genera.</title>
        <authorList>
            <person name="Goeker M."/>
        </authorList>
    </citation>
    <scope>NUCLEOTIDE SEQUENCE [LARGE SCALE GENOMIC DNA]</scope>
    <source>
        <strain evidence="6 7">ATCC BAA-1854</strain>
    </source>
</reference>
<evidence type="ECO:0000256" key="5">
    <source>
        <dbReference type="SAM" id="Phobius"/>
    </source>
</evidence>
<dbReference type="EMBL" id="VLLI01000006">
    <property type="protein sequence ID" value="TWI99855.1"/>
    <property type="molecule type" value="Genomic_DNA"/>
</dbReference>
<proteinExistence type="predicted"/>
<feature type="repeat" description="TPR" evidence="3">
    <location>
        <begin position="98"/>
        <end position="131"/>
    </location>
</feature>
<gene>
    <name evidence="6" type="ORF">JN11_02270</name>
</gene>
<dbReference type="SUPFAM" id="SSF48452">
    <property type="entry name" value="TPR-like"/>
    <property type="match status" value="1"/>
</dbReference>